<dbReference type="Gene3D" id="2.130.10.10">
    <property type="entry name" value="YVTN repeat-like/Quinoprotein amine dehydrogenase"/>
    <property type="match status" value="2"/>
</dbReference>
<dbReference type="PANTHER" id="PTHR22838">
    <property type="entry name" value="WD REPEAT PROTEIN 26-RELATED"/>
    <property type="match status" value="1"/>
</dbReference>
<feature type="transmembrane region" description="Helical" evidence="4">
    <location>
        <begin position="226"/>
        <end position="250"/>
    </location>
</feature>
<evidence type="ECO:0000256" key="1">
    <source>
        <dbReference type="ARBA" id="ARBA00022574"/>
    </source>
</evidence>
<evidence type="ECO:0000256" key="2">
    <source>
        <dbReference type="ARBA" id="ARBA00022737"/>
    </source>
</evidence>
<dbReference type="EMBL" id="CAVNYO010000405">
    <property type="protein sequence ID" value="CAK5275160.1"/>
    <property type="molecule type" value="Genomic_DNA"/>
</dbReference>
<name>A0AAD2HH71_9AGAR</name>
<sequence length="872" mass="98368">MNIARLLVRRSSGRLKARQAGKFVPLQLQSSRSCAQLQNFVNTIRQLGSSVAILSSAFHIREHTSQLLALYRQNASELFPRRVQAAREPTLRDSTVQAKKERELPPQLIARPRVNVNLDLEHFPSQFEELANHLVVFVQCLKEFPEFIDESINASISLFEADLRYWASCLHVYKGQFRQPSIQRYVHDLSTHFGDHADQLASTLVLFLEVGVPTIRYAQKHKTDNLLNLSTVATFFSAVIATTLQFSFQLTETRTQNAVNTFWFASLVFSIGAAVNSVLGLTWKQAIYRPPRHRVPWWVLIWIKRSPLVFLVISVACFSVGLCLFAYGSNQSPVTSIITTVMTAVTTLGLAAVSGWFASERWIFSKYRGRKWLMDILLERIERTWDLPGFSHARKAWQKTSLSLRGCARLLGRWRSWIMCNDWESSLSDDGKDLEAGGLPWVAGAGEKAETSDTGRTRRKQALLSAMKTIHLQSTIIAPFITPGKKRVETTGADPGDIDSGKLVAEPVRAERSRLSLMKRKLGVLELTGDFEAHQALVRDAQFSEDGKFLITSSWDGTSIIWQTHPEHNLLSMYRVLVHPKSYVGQTVWSPDSTMLLTKHVRSVKLWTQHGVCHKTIDRQTNIRRVAWLPDGKAFLSVEENTVFRLDLLGKELDSYDFGMTTLHDAAVTTDGSRVWAVGVLSESPSKLHPSKSPVEKRLIVYNMQTKCIEYQIPILDDVRHVSISRKARLGRNGLLALISYEIQPPQLWKLYRVSDERNASASITRVRLLHTYLPRQTGVEFAGPGYFGGKDDELVLCASKGRDIHVWDRESGIYLRHIPAAGRSSDLMCMTWNPASENPFMFATGSHDGAVQLWSLSPTREVQEPSVMADG</sequence>
<organism evidence="5 6">
    <name type="scientific">Mycena citricolor</name>
    <dbReference type="NCBI Taxonomy" id="2018698"/>
    <lineage>
        <taxon>Eukaryota</taxon>
        <taxon>Fungi</taxon>
        <taxon>Dikarya</taxon>
        <taxon>Basidiomycota</taxon>
        <taxon>Agaricomycotina</taxon>
        <taxon>Agaricomycetes</taxon>
        <taxon>Agaricomycetidae</taxon>
        <taxon>Agaricales</taxon>
        <taxon>Marasmiineae</taxon>
        <taxon>Mycenaceae</taxon>
        <taxon>Mycena</taxon>
    </lineage>
</organism>
<proteinExistence type="predicted"/>
<dbReference type="InterPro" id="IPR051350">
    <property type="entry name" value="WD_repeat-ST_regulator"/>
</dbReference>
<dbReference type="SUPFAM" id="SSF50978">
    <property type="entry name" value="WD40 repeat-like"/>
    <property type="match status" value="1"/>
</dbReference>
<dbReference type="Proteomes" id="UP001295794">
    <property type="component" value="Unassembled WGS sequence"/>
</dbReference>
<feature type="repeat" description="WD" evidence="3">
    <location>
        <begin position="531"/>
        <end position="572"/>
    </location>
</feature>
<evidence type="ECO:0000313" key="6">
    <source>
        <dbReference type="Proteomes" id="UP001295794"/>
    </source>
</evidence>
<evidence type="ECO:0008006" key="7">
    <source>
        <dbReference type="Google" id="ProtNLM"/>
    </source>
</evidence>
<keyword evidence="4" id="KW-1133">Transmembrane helix</keyword>
<comment type="caution">
    <text evidence="5">The sequence shown here is derived from an EMBL/GenBank/DDBJ whole genome shotgun (WGS) entry which is preliminary data.</text>
</comment>
<dbReference type="SMART" id="SM00320">
    <property type="entry name" value="WD40"/>
    <property type="match status" value="5"/>
</dbReference>
<dbReference type="InterPro" id="IPR001680">
    <property type="entry name" value="WD40_rpt"/>
</dbReference>
<feature type="repeat" description="WD" evidence="3">
    <location>
        <begin position="821"/>
        <end position="865"/>
    </location>
</feature>
<evidence type="ECO:0000256" key="3">
    <source>
        <dbReference type="PROSITE-ProRule" id="PRU00221"/>
    </source>
</evidence>
<evidence type="ECO:0000313" key="5">
    <source>
        <dbReference type="EMBL" id="CAK5275160.1"/>
    </source>
</evidence>
<dbReference type="PROSITE" id="PS50082">
    <property type="entry name" value="WD_REPEATS_2"/>
    <property type="match status" value="2"/>
</dbReference>
<evidence type="ECO:0000256" key="4">
    <source>
        <dbReference type="SAM" id="Phobius"/>
    </source>
</evidence>
<accession>A0AAD2HH71</accession>
<feature type="transmembrane region" description="Helical" evidence="4">
    <location>
        <begin position="308"/>
        <end position="328"/>
    </location>
</feature>
<dbReference type="PROSITE" id="PS50294">
    <property type="entry name" value="WD_REPEATS_REGION"/>
    <property type="match status" value="1"/>
</dbReference>
<dbReference type="InterPro" id="IPR015943">
    <property type="entry name" value="WD40/YVTN_repeat-like_dom_sf"/>
</dbReference>
<keyword evidence="4" id="KW-0812">Transmembrane</keyword>
<dbReference type="AlphaFoldDB" id="A0AAD2HH71"/>
<gene>
    <name evidence="5" type="ORF">MYCIT1_LOCUS22739</name>
</gene>
<protein>
    <recommendedName>
        <fullName evidence="7">WD40 repeat-like protein</fullName>
    </recommendedName>
</protein>
<feature type="transmembrane region" description="Helical" evidence="4">
    <location>
        <begin position="334"/>
        <end position="358"/>
    </location>
</feature>
<reference evidence="5" key="1">
    <citation type="submission" date="2023-11" db="EMBL/GenBank/DDBJ databases">
        <authorList>
            <person name="De Vega J J."/>
            <person name="De Vega J J."/>
        </authorList>
    </citation>
    <scope>NUCLEOTIDE SEQUENCE</scope>
</reference>
<dbReference type="PANTHER" id="PTHR22838:SF0">
    <property type="entry name" value="WD REPEAT-CONTAINING PROTEIN 26"/>
    <property type="match status" value="1"/>
</dbReference>
<keyword evidence="4" id="KW-0472">Membrane</keyword>
<keyword evidence="2" id="KW-0677">Repeat</keyword>
<keyword evidence="1 3" id="KW-0853">WD repeat</keyword>
<dbReference type="InterPro" id="IPR036322">
    <property type="entry name" value="WD40_repeat_dom_sf"/>
</dbReference>
<dbReference type="Pfam" id="PF00400">
    <property type="entry name" value="WD40"/>
    <property type="match status" value="2"/>
</dbReference>
<keyword evidence="6" id="KW-1185">Reference proteome</keyword>
<feature type="transmembrane region" description="Helical" evidence="4">
    <location>
        <begin position="262"/>
        <end position="283"/>
    </location>
</feature>